<dbReference type="GO" id="GO:0002949">
    <property type="term" value="P:tRNA threonylcarbamoyladenosine modification"/>
    <property type="evidence" value="ECO:0007669"/>
    <property type="project" value="InterPro"/>
</dbReference>
<dbReference type="Pfam" id="PF00814">
    <property type="entry name" value="TsaD"/>
    <property type="match status" value="1"/>
</dbReference>
<accession>A0A975ER18</accession>
<dbReference type="PANTHER" id="PTHR11735:SF11">
    <property type="entry name" value="TRNA THREONYLCARBAMOYLADENOSINE BIOSYNTHESIS PROTEIN TSAB"/>
    <property type="match status" value="1"/>
</dbReference>
<dbReference type="Gene3D" id="3.30.420.40">
    <property type="match status" value="1"/>
</dbReference>
<dbReference type="RefSeq" id="WP_209357304.1">
    <property type="nucleotide sequence ID" value="NZ_CP060010.1"/>
</dbReference>
<evidence type="ECO:0000313" key="3">
    <source>
        <dbReference type="Proteomes" id="UP000665026"/>
    </source>
</evidence>
<evidence type="ECO:0000259" key="1">
    <source>
        <dbReference type="Pfam" id="PF00814"/>
    </source>
</evidence>
<dbReference type="EMBL" id="CP060010">
    <property type="protein sequence ID" value="QTN36605.1"/>
    <property type="molecule type" value="Genomic_DNA"/>
</dbReference>
<gene>
    <name evidence="2" type="primary">tsaB</name>
    <name evidence="2" type="ORF">HZ995_03535</name>
</gene>
<dbReference type="KEGG" id="cact:HZ995_03535"/>
<evidence type="ECO:0000313" key="2">
    <source>
        <dbReference type="EMBL" id="QTN36605.1"/>
    </source>
</evidence>
<dbReference type="PANTHER" id="PTHR11735">
    <property type="entry name" value="TRNA N6-ADENOSINE THREONYLCARBAMOYLTRANSFERASE"/>
    <property type="match status" value="1"/>
</dbReference>
<name>A0A975ER18_9RHOB</name>
<organism evidence="2 3">
    <name type="scientific">Cognatishimia activa</name>
    <dbReference type="NCBI Taxonomy" id="1715691"/>
    <lineage>
        <taxon>Bacteria</taxon>
        <taxon>Pseudomonadati</taxon>
        <taxon>Pseudomonadota</taxon>
        <taxon>Alphaproteobacteria</taxon>
        <taxon>Rhodobacterales</taxon>
        <taxon>Paracoccaceae</taxon>
        <taxon>Cognatishimia</taxon>
    </lineage>
</organism>
<reference evidence="2" key="1">
    <citation type="submission" date="2020-07" db="EMBL/GenBank/DDBJ databases">
        <title>Genome sequences of bacteria associated with the marine, planktonic diatom Thalassiosira profunda strain ECT2AJA-044.</title>
        <authorList>
            <person name="Gargas C.B."/>
            <person name="Roberts W.R."/>
            <person name="Alverson A.J."/>
        </authorList>
    </citation>
    <scope>NUCLEOTIDE SEQUENCE</scope>
    <source>
        <strain evidence="2">ECT2AJA-044</strain>
    </source>
</reference>
<protein>
    <submittedName>
        <fullName evidence="2">tRNA (Adenosine(37)-N6)-threonylcarbamoyltransferase complex dimerization subunit type 1 TsaB</fullName>
    </submittedName>
</protein>
<proteinExistence type="predicted"/>
<dbReference type="NCBIfam" id="TIGR03725">
    <property type="entry name" value="T6A_YeaZ"/>
    <property type="match status" value="1"/>
</dbReference>
<dbReference type="Proteomes" id="UP000665026">
    <property type="component" value="Chromosome"/>
</dbReference>
<feature type="domain" description="Gcp-like" evidence="1">
    <location>
        <begin position="36"/>
        <end position="125"/>
    </location>
</feature>
<dbReference type="AlphaFoldDB" id="A0A975ER18"/>
<sequence>MASEPLILGFDTSAAHCAAALVRGDAVIASRAVDMARGQAEHLMPLLEEVLGEGAAAWADLSAIGVGIGPGNFTGIRISVSAARGLALGLGYPSIGVSTFDASRVDMSDTAVAGVSAPRDQIYICDPAQPEGPILTTAPYEAATEIVMPPAPETLAQNIARVAAARFGSDTPRPAPLYIRAADAAPARDLPPQIL</sequence>
<dbReference type="GO" id="GO:0005829">
    <property type="term" value="C:cytosol"/>
    <property type="evidence" value="ECO:0007669"/>
    <property type="project" value="TreeGrafter"/>
</dbReference>
<dbReference type="InterPro" id="IPR043129">
    <property type="entry name" value="ATPase_NBD"/>
</dbReference>
<dbReference type="SUPFAM" id="SSF53067">
    <property type="entry name" value="Actin-like ATPase domain"/>
    <property type="match status" value="1"/>
</dbReference>
<dbReference type="InterPro" id="IPR000905">
    <property type="entry name" value="Gcp-like_dom"/>
</dbReference>
<dbReference type="InterPro" id="IPR022496">
    <property type="entry name" value="T6A_TsaB"/>
</dbReference>